<dbReference type="InterPro" id="IPR011335">
    <property type="entry name" value="Restrct_endonuc-II-like"/>
</dbReference>
<evidence type="ECO:0000256" key="4">
    <source>
        <dbReference type="ARBA" id="ARBA00022801"/>
    </source>
</evidence>
<dbReference type="GO" id="GO:0004519">
    <property type="term" value="F:endonuclease activity"/>
    <property type="evidence" value="ECO:0007669"/>
    <property type="project" value="UniProtKB-KW"/>
</dbReference>
<keyword evidence="5" id="KW-0234">DNA repair</keyword>
<sequence>MVLKKYKTVIFVDSCFWHGCETHLRMPKTRIEYWVAKIERNKARDVEVNEYYKKIGWKLFRIWEHYQTTPI</sequence>
<evidence type="ECO:0000256" key="1">
    <source>
        <dbReference type="ARBA" id="ARBA00022722"/>
    </source>
</evidence>
<evidence type="ECO:0000256" key="6">
    <source>
        <dbReference type="ARBA" id="ARBA00029466"/>
    </source>
</evidence>
<dbReference type="InterPro" id="IPR004603">
    <property type="entry name" value="DNA_mismatch_endonuc_vsr"/>
</dbReference>
<comment type="similarity">
    <text evidence="6">Belongs to the Vsr family.</text>
</comment>
<dbReference type="Pfam" id="PF03852">
    <property type="entry name" value="Vsr"/>
    <property type="match status" value="1"/>
</dbReference>
<evidence type="ECO:0000256" key="3">
    <source>
        <dbReference type="ARBA" id="ARBA00022763"/>
    </source>
</evidence>
<accession>A0A520XDF0</accession>
<comment type="caution">
    <text evidence="7">The sequence shown here is derived from an EMBL/GenBank/DDBJ whole genome shotgun (WGS) entry which is preliminary data.</text>
</comment>
<dbReference type="GO" id="GO:0006298">
    <property type="term" value="P:mismatch repair"/>
    <property type="evidence" value="ECO:0007669"/>
    <property type="project" value="InterPro"/>
</dbReference>
<evidence type="ECO:0000313" key="7">
    <source>
        <dbReference type="EMBL" id="RZV39172.1"/>
    </source>
</evidence>
<organism evidence="7 8">
    <name type="scientific">Candidatus Acidulodesulfobacterium acidiphilum</name>
    <dbReference type="NCBI Taxonomy" id="2597224"/>
    <lineage>
        <taxon>Bacteria</taxon>
        <taxon>Deltaproteobacteria</taxon>
        <taxon>Candidatus Acidulodesulfobacterales</taxon>
        <taxon>Candidatus Acidulodesulfobacterium</taxon>
    </lineage>
</organism>
<reference evidence="7 8" key="1">
    <citation type="submission" date="2019-01" db="EMBL/GenBank/DDBJ databases">
        <title>Insights into ecological role of a new deltaproteobacterial order Candidatus Sinidesulfobacterales (Sva0485) by metagenomics and metatranscriptomics.</title>
        <authorList>
            <person name="Tan S."/>
            <person name="Liu J."/>
            <person name="Fang Y."/>
            <person name="Hedlund B."/>
            <person name="Lian Z.-H."/>
            <person name="Huang L.-Y."/>
            <person name="Li J.-T."/>
            <person name="Huang L.-N."/>
            <person name="Li W.-J."/>
            <person name="Jiang H.-C."/>
            <person name="Dong H.-L."/>
            <person name="Shu W.-S."/>
        </authorList>
    </citation>
    <scope>NUCLEOTIDE SEQUENCE [LARGE SCALE GENOMIC DNA]</scope>
    <source>
        <strain evidence="7">AP4</strain>
    </source>
</reference>
<dbReference type="AlphaFoldDB" id="A0A520XDF0"/>
<name>A0A520XDF0_9DELT</name>
<evidence type="ECO:0000256" key="2">
    <source>
        <dbReference type="ARBA" id="ARBA00022759"/>
    </source>
</evidence>
<evidence type="ECO:0000313" key="8">
    <source>
        <dbReference type="Proteomes" id="UP000322454"/>
    </source>
</evidence>
<dbReference type="Proteomes" id="UP000322454">
    <property type="component" value="Unassembled WGS sequence"/>
</dbReference>
<keyword evidence="3" id="KW-0227">DNA damage</keyword>
<gene>
    <name evidence="7" type="ORF">EVJ48_05430</name>
</gene>
<dbReference type="GO" id="GO:0016787">
    <property type="term" value="F:hydrolase activity"/>
    <property type="evidence" value="ECO:0007669"/>
    <property type="project" value="UniProtKB-KW"/>
</dbReference>
<evidence type="ECO:0008006" key="9">
    <source>
        <dbReference type="Google" id="ProtNLM"/>
    </source>
</evidence>
<keyword evidence="1" id="KW-0540">Nuclease</keyword>
<dbReference type="SUPFAM" id="SSF52980">
    <property type="entry name" value="Restriction endonuclease-like"/>
    <property type="match status" value="1"/>
</dbReference>
<evidence type="ECO:0000256" key="5">
    <source>
        <dbReference type="ARBA" id="ARBA00023204"/>
    </source>
</evidence>
<protein>
    <recommendedName>
        <fullName evidence="9">Very short patch repair endonuclease</fullName>
    </recommendedName>
</protein>
<dbReference type="EMBL" id="SHMQ01000012">
    <property type="protein sequence ID" value="RZV39172.1"/>
    <property type="molecule type" value="Genomic_DNA"/>
</dbReference>
<proteinExistence type="inferred from homology"/>
<dbReference type="Gene3D" id="3.40.960.10">
    <property type="entry name" value="VSR Endonuclease"/>
    <property type="match status" value="1"/>
</dbReference>
<keyword evidence="2" id="KW-0255">Endonuclease</keyword>
<keyword evidence="4" id="KW-0378">Hydrolase</keyword>